<keyword evidence="2" id="KW-0804">Transcription</keyword>
<dbReference type="STRING" id="82801.SAMN04488506_1715"/>
<organism evidence="4 5">
    <name type="scientific">Desemzia incerta</name>
    <dbReference type="NCBI Taxonomy" id="82801"/>
    <lineage>
        <taxon>Bacteria</taxon>
        <taxon>Bacillati</taxon>
        <taxon>Bacillota</taxon>
        <taxon>Bacilli</taxon>
        <taxon>Lactobacillales</taxon>
        <taxon>Carnobacteriaceae</taxon>
        <taxon>Desemzia</taxon>
    </lineage>
</organism>
<dbReference type="EMBL" id="FOXW01000006">
    <property type="protein sequence ID" value="SFQ38128.1"/>
    <property type="molecule type" value="Genomic_DNA"/>
</dbReference>
<evidence type="ECO:0000313" key="4">
    <source>
        <dbReference type="EMBL" id="SFQ38128.1"/>
    </source>
</evidence>
<dbReference type="PROSITE" id="PS51000">
    <property type="entry name" value="HTH_DEOR_2"/>
    <property type="match status" value="1"/>
</dbReference>
<name>A0A1I5Y1R9_9LACT</name>
<dbReference type="InterPro" id="IPR037171">
    <property type="entry name" value="NagB/RpiA_transferase-like"/>
</dbReference>
<dbReference type="PANTHER" id="PTHR30363">
    <property type="entry name" value="HTH-TYPE TRANSCRIPTIONAL REGULATOR SRLR-RELATED"/>
    <property type="match status" value="1"/>
</dbReference>
<dbReference type="SMART" id="SM01134">
    <property type="entry name" value="DeoRC"/>
    <property type="match status" value="1"/>
</dbReference>
<evidence type="ECO:0000313" key="5">
    <source>
        <dbReference type="Proteomes" id="UP000199136"/>
    </source>
</evidence>
<reference evidence="4 5" key="1">
    <citation type="submission" date="2016-10" db="EMBL/GenBank/DDBJ databases">
        <authorList>
            <person name="de Groot N.N."/>
        </authorList>
    </citation>
    <scope>NUCLEOTIDE SEQUENCE [LARGE SCALE GENOMIC DNA]</scope>
    <source>
        <strain evidence="4 5">DSM 20581</strain>
    </source>
</reference>
<accession>A0A1I5Y1R9</accession>
<feature type="domain" description="HTH deoR-type" evidence="3">
    <location>
        <begin position="3"/>
        <end position="58"/>
    </location>
</feature>
<keyword evidence="1" id="KW-0805">Transcription regulation</keyword>
<dbReference type="SUPFAM" id="SSF46785">
    <property type="entry name" value="Winged helix' DNA-binding domain"/>
    <property type="match status" value="1"/>
</dbReference>
<dbReference type="PRINTS" id="PR00037">
    <property type="entry name" value="HTHLACR"/>
</dbReference>
<dbReference type="Gene3D" id="3.40.50.1360">
    <property type="match status" value="1"/>
</dbReference>
<dbReference type="Pfam" id="PF08220">
    <property type="entry name" value="HTH_DeoR"/>
    <property type="match status" value="1"/>
</dbReference>
<keyword evidence="5" id="KW-1185">Reference proteome</keyword>
<evidence type="ECO:0000259" key="3">
    <source>
        <dbReference type="PROSITE" id="PS51000"/>
    </source>
</evidence>
<dbReference type="OrthoDB" id="9798651at2"/>
<dbReference type="SMART" id="SM00420">
    <property type="entry name" value="HTH_DEOR"/>
    <property type="match status" value="1"/>
</dbReference>
<dbReference type="Gene3D" id="1.10.10.10">
    <property type="entry name" value="Winged helix-like DNA-binding domain superfamily/Winged helix DNA-binding domain"/>
    <property type="match status" value="1"/>
</dbReference>
<dbReference type="InterPro" id="IPR001034">
    <property type="entry name" value="DeoR_HTH"/>
</dbReference>
<evidence type="ECO:0000256" key="1">
    <source>
        <dbReference type="ARBA" id="ARBA00023015"/>
    </source>
</evidence>
<dbReference type="InterPro" id="IPR014036">
    <property type="entry name" value="DeoR-like_C"/>
</dbReference>
<dbReference type="Pfam" id="PF00455">
    <property type="entry name" value="DeoRC"/>
    <property type="match status" value="1"/>
</dbReference>
<dbReference type="PANTHER" id="PTHR30363:SF44">
    <property type="entry name" value="AGA OPERON TRANSCRIPTIONAL REPRESSOR-RELATED"/>
    <property type="match status" value="1"/>
</dbReference>
<gene>
    <name evidence="4" type="ORF">SAMN04488506_1715</name>
</gene>
<proteinExistence type="predicted"/>
<protein>
    <submittedName>
        <fullName evidence="4">Transcriptional regulator, DeoR family</fullName>
    </submittedName>
</protein>
<dbReference type="AlphaFoldDB" id="A0A1I5Y1R9"/>
<sequence length="264" mass="29624">MNQLKRQEMIFDLLKVNGEVSSTELAAELSVSTMTINRDLKEISTWGNVQLVHGGAVYRGEQVVENPISIKEEVSVQEKRQIGKFCRNLVKPGSTVFIETGTTALAVAREVFNIEGCRFYTNSLLVLNSLSQYEGIDLHAVPGKYRELSKGFLGLETADFIRQFNFDIAFLGAEGISAEDGITLLNEEDAFTKKAVMDQSKKTILVADHKKFDLSYFYKIGNAEDFDLIVTDLEPQQQTFKELESLTTILSTKQGETNHDHQLK</sequence>
<dbReference type="GO" id="GO:0003700">
    <property type="term" value="F:DNA-binding transcription factor activity"/>
    <property type="evidence" value="ECO:0007669"/>
    <property type="project" value="InterPro"/>
</dbReference>
<dbReference type="InterPro" id="IPR036388">
    <property type="entry name" value="WH-like_DNA-bd_sf"/>
</dbReference>
<dbReference type="Proteomes" id="UP000199136">
    <property type="component" value="Unassembled WGS sequence"/>
</dbReference>
<dbReference type="InterPro" id="IPR050313">
    <property type="entry name" value="Carb_Metab_HTH_regulators"/>
</dbReference>
<dbReference type="SUPFAM" id="SSF100950">
    <property type="entry name" value="NagB/RpiA/CoA transferase-like"/>
    <property type="match status" value="1"/>
</dbReference>
<evidence type="ECO:0000256" key="2">
    <source>
        <dbReference type="ARBA" id="ARBA00023163"/>
    </source>
</evidence>
<dbReference type="InterPro" id="IPR036390">
    <property type="entry name" value="WH_DNA-bd_sf"/>
</dbReference>